<name>A0A0H2SE47_9AGAM</name>
<accession>A0A0H2SE47</accession>
<dbReference type="STRING" id="27342.A0A0H2SE47"/>
<evidence type="ECO:0000313" key="2">
    <source>
        <dbReference type="EMBL" id="KLO15326.1"/>
    </source>
</evidence>
<feature type="domain" description="F-box" evidence="1">
    <location>
        <begin position="99"/>
        <end position="155"/>
    </location>
</feature>
<organism evidence="2 3">
    <name type="scientific">Schizopora paradoxa</name>
    <dbReference type="NCBI Taxonomy" id="27342"/>
    <lineage>
        <taxon>Eukaryota</taxon>
        <taxon>Fungi</taxon>
        <taxon>Dikarya</taxon>
        <taxon>Basidiomycota</taxon>
        <taxon>Agaricomycotina</taxon>
        <taxon>Agaricomycetes</taxon>
        <taxon>Hymenochaetales</taxon>
        <taxon>Schizoporaceae</taxon>
        <taxon>Schizopora</taxon>
    </lineage>
</organism>
<protein>
    <recommendedName>
        <fullName evidence="1">F-box domain-containing protein</fullName>
    </recommendedName>
</protein>
<dbReference type="InParanoid" id="A0A0H2SE47"/>
<reference evidence="2 3" key="1">
    <citation type="submission" date="2015-04" db="EMBL/GenBank/DDBJ databases">
        <title>Complete genome sequence of Schizopora paradoxa KUC8140, a cosmopolitan wood degrader in East Asia.</title>
        <authorList>
            <consortium name="DOE Joint Genome Institute"/>
            <person name="Min B."/>
            <person name="Park H."/>
            <person name="Jang Y."/>
            <person name="Kim J.-J."/>
            <person name="Kim K.H."/>
            <person name="Pangilinan J."/>
            <person name="Lipzen A."/>
            <person name="Riley R."/>
            <person name="Grigoriev I.V."/>
            <person name="Spatafora J.W."/>
            <person name="Choi I.-G."/>
        </authorList>
    </citation>
    <scope>NUCLEOTIDE SEQUENCE [LARGE SCALE GENOMIC DNA]</scope>
    <source>
        <strain evidence="2 3">KUC8140</strain>
    </source>
</reference>
<evidence type="ECO:0000313" key="3">
    <source>
        <dbReference type="Proteomes" id="UP000053477"/>
    </source>
</evidence>
<dbReference type="EMBL" id="KQ085931">
    <property type="protein sequence ID" value="KLO15326.1"/>
    <property type="molecule type" value="Genomic_DNA"/>
</dbReference>
<dbReference type="Proteomes" id="UP000053477">
    <property type="component" value="Unassembled WGS sequence"/>
</dbReference>
<dbReference type="PROSITE" id="PS50181">
    <property type="entry name" value="FBOX"/>
    <property type="match status" value="1"/>
</dbReference>
<dbReference type="AlphaFoldDB" id="A0A0H2SE47"/>
<sequence>MEAFLDDNLEANMCKVVSNWLAHKDPILESWKEDMIPINAMPYIDLLALGSTACSQRVSQSRKSTLLLQQLSEAFNGLALAIGERYAAVSTNCYAASNMLSLITLPNELLVRIFEFVVFGDQTLSNRWWAANKLSHICQYFRNTTLSCPQLWSDISGNAKMVSLSLSRSKDAPIDVLVKINISPSYIGFDLLSQVLDHKKRWRSLTLQVVQKDPTFLPFVIFSTMAACTQHFYAVDAPLLESLKFLNYSGFLMIEENDAFSQWNTPKLRSLNFTDQIPLSLSGLASVTSLDFGLALDNYHCNSFLESLPQMTSLEILALKLQYPAGIVDANQEFERLELRVRQLKVDADFGLPRAPVRKLFSALLFPEATFLGIEISGTGRQRYSNGNIVTLDVSEAMAAIIQHDEQFLLVTQFLLRVHSAVDRIVDNLTGMVELKTGYIFLPVLIDKLPSLKDLFLDSNEHLSFNIPGPHSGDPTVETVYRTSIVHLPTLETINVVIHFPTSADGFAQFFNEILHRQKERGEWGTFRELIVTTDKQMAYGGRRETATYAGDAALAWCERRLLLINGYYPGFDTYLD</sequence>
<evidence type="ECO:0000259" key="1">
    <source>
        <dbReference type="PROSITE" id="PS50181"/>
    </source>
</evidence>
<gene>
    <name evidence="2" type="ORF">SCHPADRAFT_927252</name>
</gene>
<proteinExistence type="predicted"/>
<dbReference type="OrthoDB" id="3252356at2759"/>
<keyword evidence="3" id="KW-1185">Reference proteome</keyword>
<dbReference type="InterPro" id="IPR001810">
    <property type="entry name" value="F-box_dom"/>
</dbReference>